<organism evidence="3 4">
    <name type="scientific">Acetobacter pomorum DM001</name>
    <dbReference type="NCBI Taxonomy" id="945681"/>
    <lineage>
        <taxon>Bacteria</taxon>
        <taxon>Pseudomonadati</taxon>
        <taxon>Pseudomonadota</taxon>
        <taxon>Alphaproteobacteria</taxon>
        <taxon>Acetobacterales</taxon>
        <taxon>Acetobacteraceae</taxon>
        <taxon>Acetobacter</taxon>
    </lineage>
</organism>
<reference evidence="3 4" key="1">
    <citation type="journal article" date="2011" name="Science">
        <title>Drosophila microbiome modulates host developmental and metabolic homeostasis via insulin signaling.</title>
        <authorList>
            <person name="Shin S.C."/>
            <person name="Kim S.H."/>
            <person name="You H."/>
            <person name="Kim B."/>
            <person name="Kim A.C."/>
            <person name="Lee K.A."/>
            <person name="Yoon J.H."/>
            <person name="Ryu J.H."/>
            <person name="Lee W.J."/>
        </authorList>
    </citation>
    <scope>NUCLEOTIDE SEQUENCE [LARGE SCALE GENOMIC DNA]</scope>
    <source>
        <strain evidence="3 4">DM001</strain>
    </source>
</reference>
<feature type="region of interest" description="Disordered" evidence="1">
    <location>
        <begin position="258"/>
        <end position="281"/>
    </location>
</feature>
<keyword evidence="2" id="KW-0812">Transmembrane</keyword>
<gene>
    <name evidence="3" type="ORF">APO_1791</name>
</gene>
<comment type="caution">
    <text evidence="3">The sequence shown here is derived from an EMBL/GenBank/DDBJ whole genome shotgun (WGS) entry which is preliminary data.</text>
</comment>
<dbReference type="EMBL" id="AEUP01000030">
    <property type="protein sequence ID" value="EGE47113.1"/>
    <property type="molecule type" value="Genomic_DNA"/>
</dbReference>
<evidence type="ECO:0000256" key="1">
    <source>
        <dbReference type="SAM" id="MobiDB-lite"/>
    </source>
</evidence>
<keyword evidence="2" id="KW-0472">Membrane</keyword>
<name>F1YV08_9PROT</name>
<protein>
    <submittedName>
        <fullName evidence="3">Uncharacterized protein</fullName>
    </submittedName>
</protein>
<dbReference type="Proteomes" id="UP000018454">
    <property type="component" value="Unassembled WGS sequence"/>
</dbReference>
<accession>F1YV08</accession>
<dbReference type="AlphaFoldDB" id="F1YV08"/>
<evidence type="ECO:0000313" key="3">
    <source>
        <dbReference type="EMBL" id="EGE47113.1"/>
    </source>
</evidence>
<evidence type="ECO:0000313" key="4">
    <source>
        <dbReference type="Proteomes" id="UP000018454"/>
    </source>
</evidence>
<keyword evidence="2" id="KW-1133">Transmembrane helix</keyword>
<evidence type="ECO:0000256" key="2">
    <source>
        <dbReference type="SAM" id="Phobius"/>
    </source>
</evidence>
<proteinExistence type="predicted"/>
<feature type="transmembrane region" description="Helical" evidence="2">
    <location>
        <begin position="32"/>
        <end position="51"/>
    </location>
</feature>
<sequence>MAENRATNLTQCCPPCTYGRGRRFIIGWAMRYLLSLSAALFVSSVAVAAPAHKTPASKAESFSARQTHTEKQADGVYDLSGLPSFSGKVAQFLPSPHGGVFGLVLEDGTQVFVSPEQTHALAGLVKPGDVISIRGLKGRTLPIIRAFGITSPRGRGMQDNFIAMPVHSTEMIAGPDLVLHGEIWQQLYNANGELSGVILKDHSVVCITPREATRVANLLAPGQMLYAVGTGSSGELGTAIDAREIGASAEKMVGIAVGDAPPPGPPPGSPAYDIIPGAEEH</sequence>
<feature type="compositionally biased region" description="Pro residues" evidence="1">
    <location>
        <begin position="260"/>
        <end position="269"/>
    </location>
</feature>